<evidence type="ECO:0008006" key="3">
    <source>
        <dbReference type="Google" id="ProtNLM"/>
    </source>
</evidence>
<accession>A0A1T5GSN5</accession>
<dbReference type="STRING" id="619805.SAMN05660477_03103"/>
<sequence>MKKALHFIYRKVKHKSNPVTDVATKRQEIAIVTEIFGFVINTTYKAL</sequence>
<dbReference type="AlphaFoldDB" id="A0A1T5GSN5"/>
<name>A0A1T5GSN5_9FLAO</name>
<evidence type="ECO:0000313" key="2">
    <source>
        <dbReference type="Proteomes" id="UP000191112"/>
    </source>
</evidence>
<dbReference type="Proteomes" id="UP000191112">
    <property type="component" value="Unassembled WGS sequence"/>
</dbReference>
<gene>
    <name evidence="1" type="ORF">SAMN05660477_03103</name>
</gene>
<reference evidence="1 2" key="1">
    <citation type="submission" date="2017-02" db="EMBL/GenBank/DDBJ databases">
        <authorList>
            <person name="Peterson S.W."/>
        </authorList>
    </citation>
    <scope>NUCLEOTIDE SEQUENCE [LARGE SCALE GENOMIC DNA]</scope>
    <source>
        <strain evidence="1 2">DSM 22323</strain>
    </source>
</reference>
<dbReference type="RefSeq" id="WP_159447662.1">
    <property type="nucleotide sequence ID" value="NZ_FUYZ01000018.1"/>
</dbReference>
<keyword evidence="2" id="KW-1185">Reference proteome</keyword>
<dbReference type="EMBL" id="FUYZ01000018">
    <property type="protein sequence ID" value="SKC11406.1"/>
    <property type="molecule type" value="Genomic_DNA"/>
</dbReference>
<proteinExistence type="predicted"/>
<organism evidence="1 2">
    <name type="scientific">Soonwooa buanensis</name>
    <dbReference type="NCBI Taxonomy" id="619805"/>
    <lineage>
        <taxon>Bacteria</taxon>
        <taxon>Pseudomonadati</taxon>
        <taxon>Bacteroidota</taxon>
        <taxon>Flavobacteriia</taxon>
        <taxon>Flavobacteriales</taxon>
        <taxon>Weeksellaceae</taxon>
        <taxon>Chryseobacterium group</taxon>
        <taxon>Soonwooa</taxon>
    </lineage>
</organism>
<evidence type="ECO:0000313" key="1">
    <source>
        <dbReference type="EMBL" id="SKC11406.1"/>
    </source>
</evidence>
<protein>
    <recommendedName>
        <fullName evidence="3">Transposase</fullName>
    </recommendedName>
</protein>